<name>A0A8X6Q518_NEPPI</name>
<keyword evidence="1" id="KW-0812">Transmembrane</keyword>
<reference evidence="2" key="1">
    <citation type="submission" date="2020-08" db="EMBL/GenBank/DDBJ databases">
        <title>Multicomponent nature underlies the extraordinary mechanical properties of spider dragline silk.</title>
        <authorList>
            <person name="Kono N."/>
            <person name="Nakamura H."/>
            <person name="Mori M."/>
            <person name="Yoshida Y."/>
            <person name="Ohtoshi R."/>
            <person name="Malay A.D."/>
            <person name="Moran D.A.P."/>
            <person name="Tomita M."/>
            <person name="Numata K."/>
            <person name="Arakawa K."/>
        </authorList>
    </citation>
    <scope>NUCLEOTIDE SEQUENCE</scope>
</reference>
<gene>
    <name evidence="2" type="ORF">NPIL_472611</name>
</gene>
<sequence length="122" mass="13774">MAEEFVKLATSPPWGNKGSFSSWHGKSDVWKVSPVVKPCRMADFRFPAKEGQKVKWPLPSENDKDNFSNHLASANNKLLLAENVLHILRKRVAGLFLFCSVKVLQALLPLLRIFANKSWAVK</sequence>
<comment type="caution">
    <text evidence="2">The sequence shown here is derived from an EMBL/GenBank/DDBJ whole genome shotgun (WGS) entry which is preliminary data.</text>
</comment>
<keyword evidence="1" id="KW-1133">Transmembrane helix</keyword>
<keyword evidence="3" id="KW-1185">Reference proteome</keyword>
<organism evidence="2 3">
    <name type="scientific">Nephila pilipes</name>
    <name type="common">Giant wood spider</name>
    <name type="synonym">Nephila maculata</name>
    <dbReference type="NCBI Taxonomy" id="299642"/>
    <lineage>
        <taxon>Eukaryota</taxon>
        <taxon>Metazoa</taxon>
        <taxon>Ecdysozoa</taxon>
        <taxon>Arthropoda</taxon>
        <taxon>Chelicerata</taxon>
        <taxon>Arachnida</taxon>
        <taxon>Araneae</taxon>
        <taxon>Araneomorphae</taxon>
        <taxon>Entelegynae</taxon>
        <taxon>Araneoidea</taxon>
        <taxon>Nephilidae</taxon>
        <taxon>Nephila</taxon>
    </lineage>
</organism>
<proteinExistence type="predicted"/>
<protein>
    <submittedName>
        <fullName evidence="2">Uncharacterized protein</fullName>
    </submittedName>
</protein>
<dbReference type="EMBL" id="BMAW01026240">
    <property type="protein sequence ID" value="GFT96318.1"/>
    <property type="molecule type" value="Genomic_DNA"/>
</dbReference>
<accession>A0A8X6Q518</accession>
<dbReference type="AlphaFoldDB" id="A0A8X6Q518"/>
<evidence type="ECO:0000313" key="2">
    <source>
        <dbReference type="EMBL" id="GFT96318.1"/>
    </source>
</evidence>
<feature type="transmembrane region" description="Helical" evidence="1">
    <location>
        <begin position="95"/>
        <end position="115"/>
    </location>
</feature>
<evidence type="ECO:0000313" key="3">
    <source>
        <dbReference type="Proteomes" id="UP000887013"/>
    </source>
</evidence>
<evidence type="ECO:0000256" key="1">
    <source>
        <dbReference type="SAM" id="Phobius"/>
    </source>
</evidence>
<keyword evidence="1" id="KW-0472">Membrane</keyword>
<dbReference type="Proteomes" id="UP000887013">
    <property type="component" value="Unassembled WGS sequence"/>
</dbReference>